<name>A0A8S0U5F6_OLEEU</name>
<keyword evidence="1" id="KW-0547">Nucleotide-binding</keyword>
<dbReference type="GO" id="GO:0008094">
    <property type="term" value="F:ATP-dependent activity, acting on DNA"/>
    <property type="evidence" value="ECO:0007669"/>
    <property type="project" value="TreeGrafter"/>
</dbReference>
<evidence type="ECO:0000259" key="4">
    <source>
        <dbReference type="Pfam" id="PF00176"/>
    </source>
</evidence>
<dbReference type="SUPFAM" id="SSF52540">
    <property type="entry name" value="P-loop containing nucleoside triphosphate hydrolases"/>
    <property type="match status" value="1"/>
</dbReference>
<keyword evidence="5" id="KW-0347">Helicase</keyword>
<dbReference type="InterPro" id="IPR000330">
    <property type="entry name" value="SNF2_N"/>
</dbReference>
<accession>A0A8S0U5F6</accession>
<dbReference type="Gramene" id="OE9A051060T1">
    <property type="protein sequence ID" value="OE9A051060C1"/>
    <property type="gene ID" value="OE9A051060"/>
</dbReference>
<reference evidence="5 6" key="1">
    <citation type="submission" date="2019-12" db="EMBL/GenBank/DDBJ databases">
        <authorList>
            <person name="Alioto T."/>
            <person name="Alioto T."/>
            <person name="Gomez Garrido J."/>
        </authorList>
    </citation>
    <scope>NUCLEOTIDE SEQUENCE [LARGE SCALE GENOMIC DNA]</scope>
</reference>
<dbReference type="GO" id="GO:0006281">
    <property type="term" value="P:DNA repair"/>
    <property type="evidence" value="ECO:0007669"/>
    <property type="project" value="TreeGrafter"/>
</dbReference>
<dbReference type="PANTHER" id="PTHR45626:SF16">
    <property type="entry name" value="ATP-DEPENDENT HELICASE ULS1"/>
    <property type="match status" value="1"/>
</dbReference>
<gene>
    <name evidence="5" type="ORF">OLEA9_A051060</name>
</gene>
<organism evidence="5 6">
    <name type="scientific">Olea europaea subsp. europaea</name>
    <dbReference type="NCBI Taxonomy" id="158383"/>
    <lineage>
        <taxon>Eukaryota</taxon>
        <taxon>Viridiplantae</taxon>
        <taxon>Streptophyta</taxon>
        <taxon>Embryophyta</taxon>
        <taxon>Tracheophyta</taxon>
        <taxon>Spermatophyta</taxon>
        <taxon>Magnoliopsida</taxon>
        <taxon>eudicotyledons</taxon>
        <taxon>Gunneridae</taxon>
        <taxon>Pentapetalae</taxon>
        <taxon>asterids</taxon>
        <taxon>lamiids</taxon>
        <taxon>Lamiales</taxon>
        <taxon>Oleaceae</taxon>
        <taxon>Oleeae</taxon>
        <taxon>Olea</taxon>
    </lineage>
</organism>
<dbReference type="Gene3D" id="3.40.50.10810">
    <property type="entry name" value="Tandem AAA-ATPase domain"/>
    <property type="match status" value="1"/>
</dbReference>
<dbReference type="GO" id="GO:0005524">
    <property type="term" value="F:ATP binding"/>
    <property type="evidence" value="ECO:0007669"/>
    <property type="project" value="UniProtKB-KW"/>
</dbReference>
<dbReference type="AlphaFoldDB" id="A0A8S0U5F6"/>
<dbReference type="GO" id="GO:0005634">
    <property type="term" value="C:nucleus"/>
    <property type="evidence" value="ECO:0007669"/>
    <property type="project" value="TreeGrafter"/>
</dbReference>
<dbReference type="PANTHER" id="PTHR45626">
    <property type="entry name" value="TRANSCRIPTION TERMINATION FACTOR 2-RELATED"/>
    <property type="match status" value="1"/>
</dbReference>
<dbReference type="InterPro" id="IPR050628">
    <property type="entry name" value="SNF2_RAD54_helicase_TF"/>
</dbReference>
<dbReference type="EMBL" id="CACTIH010007439">
    <property type="protein sequence ID" value="CAA3013508.1"/>
    <property type="molecule type" value="Genomic_DNA"/>
</dbReference>
<dbReference type="GO" id="GO:0004386">
    <property type="term" value="F:helicase activity"/>
    <property type="evidence" value="ECO:0007669"/>
    <property type="project" value="UniProtKB-KW"/>
</dbReference>
<comment type="caution">
    <text evidence="5">The sequence shown here is derived from an EMBL/GenBank/DDBJ whole genome shotgun (WGS) entry which is preliminary data.</text>
</comment>
<protein>
    <submittedName>
        <fullName evidence="5">Helicase-like transcription factor CHR28 isoform X1</fullName>
    </submittedName>
</protein>
<keyword evidence="6" id="KW-1185">Reference proteome</keyword>
<dbReference type="InterPro" id="IPR027417">
    <property type="entry name" value="P-loop_NTPase"/>
</dbReference>
<evidence type="ECO:0000256" key="2">
    <source>
        <dbReference type="ARBA" id="ARBA00022801"/>
    </source>
</evidence>
<dbReference type="Proteomes" id="UP000594638">
    <property type="component" value="Unassembled WGS sequence"/>
</dbReference>
<evidence type="ECO:0000256" key="3">
    <source>
        <dbReference type="ARBA" id="ARBA00022840"/>
    </source>
</evidence>
<proteinExistence type="predicted"/>
<dbReference type="GO" id="GO:0016787">
    <property type="term" value="F:hydrolase activity"/>
    <property type="evidence" value="ECO:0007669"/>
    <property type="project" value="UniProtKB-KW"/>
</dbReference>
<dbReference type="InterPro" id="IPR038718">
    <property type="entry name" value="SNF2-like_sf"/>
</dbReference>
<evidence type="ECO:0000256" key="1">
    <source>
        <dbReference type="ARBA" id="ARBA00022741"/>
    </source>
</evidence>
<dbReference type="OrthoDB" id="448448at2759"/>
<dbReference type="Pfam" id="PF00176">
    <property type="entry name" value="SNF2-rel_dom"/>
    <property type="match status" value="1"/>
</dbReference>
<evidence type="ECO:0000313" key="6">
    <source>
        <dbReference type="Proteomes" id="UP000594638"/>
    </source>
</evidence>
<evidence type="ECO:0000313" key="5">
    <source>
        <dbReference type="EMBL" id="CAA3013508.1"/>
    </source>
</evidence>
<feature type="domain" description="SNF2 N-terminal" evidence="4">
    <location>
        <begin position="27"/>
        <end position="222"/>
    </location>
</feature>
<keyword evidence="3" id="KW-0067">ATP-binding</keyword>
<sequence length="254" mass="28475">MVIAFLDSKLLYHVWSTRRQACHAVLGLGKTISTIALILKERSSTSKASKVNKEQCKIETLNLDEVGVVSEIHQPKQEAKVDGYSTTGGKTNMQAKGRPPARTLIVCVGQVLFDSAGEVRRCAYDIFNCEHGGSKQPLVNKEEDETESESTFYGRKRNYVETKKSSNSRKGKKGIDNGLLVTISGPLAKVGWFWVVLDEAQSIRNHRTQTARACWELHAKRRCQKPKGWVQKATSNAKDYNVASNQRIHRKMLL</sequence>
<keyword evidence="2" id="KW-0378">Hydrolase</keyword>